<keyword evidence="1" id="KW-0732">Signal</keyword>
<evidence type="ECO:0000313" key="3">
    <source>
        <dbReference type="Proteomes" id="UP000054911"/>
    </source>
</evidence>
<proteinExistence type="predicted"/>
<dbReference type="Proteomes" id="UP000054911">
    <property type="component" value="Unassembled WGS sequence"/>
</dbReference>
<dbReference type="AlphaFoldDB" id="A0A157ZDY4"/>
<dbReference type="Pfam" id="PF12266">
    <property type="entry name" value="DUF3613"/>
    <property type="match status" value="1"/>
</dbReference>
<protein>
    <submittedName>
        <fullName evidence="2">Lipoprotein</fullName>
    </submittedName>
</protein>
<dbReference type="InterPro" id="IPR022053">
    <property type="entry name" value="DUF3613"/>
</dbReference>
<keyword evidence="3" id="KW-1185">Reference proteome</keyword>
<accession>A0A157ZDY4</accession>
<feature type="chain" id="PRO_5007619193" evidence="1">
    <location>
        <begin position="23"/>
        <end position="95"/>
    </location>
</feature>
<feature type="signal peptide" evidence="1">
    <location>
        <begin position="1"/>
        <end position="22"/>
    </location>
</feature>
<dbReference type="STRING" id="1777141.AWB80_00655"/>
<reference evidence="2" key="1">
    <citation type="submission" date="2016-01" db="EMBL/GenBank/DDBJ databases">
        <authorList>
            <person name="Peeters C."/>
        </authorList>
    </citation>
    <scope>NUCLEOTIDE SEQUENCE [LARGE SCALE GENOMIC DNA]</scope>
    <source>
        <strain evidence="2">LMG 29323</strain>
    </source>
</reference>
<name>A0A157ZDY4_9BURK</name>
<evidence type="ECO:0000313" key="2">
    <source>
        <dbReference type="EMBL" id="SAK43740.1"/>
    </source>
</evidence>
<organism evidence="2 3">
    <name type="scientific">Caballeronia pedi</name>
    <dbReference type="NCBI Taxonomy" id="1777141"/>
    <lineage>
        <taxon>Bacteria</taxon>
        <taxon>Pseudomonadati</taxon>
        <taxon>Pseudomonadota</taxon>
        <taxon>Betaproteobacteria</taxon>
        <taxon>Burkholderiales</taxon>
        <taxon>Burkholderiaceae</taxon>
        <taxon>Caballeronia</taxon>
    </lineage>
</organism>
<gene>
    <name evidence="2" type="ORF">AWB80_00655</name>
</gene>
<evidence type="ECO:0000256" key="1">
    <source>
        <dbReference type="SAM" id="SignalP"/>
    </source>
</evidence>
<sequence length="95" mass="10148">MKRMRNLILWLALGVSQHAALAQSASQIGDATQAWLTLQASNAAAAPAQPMPGAQAGAAYARYLKSFETPIPAHYGSSFEDAGRPSLDVNYRDMN</sequence>
<keyword evidence="2" id="KW-0449">Lipoprotein</keyword>
<comment type="caution">
    <text evidence="2">The sequence shown here is derived from an EMBL/GenBank/DDBJ whole genome shotgun (WGS) entry which is preliminary data.</text>
</comment>
<dbReference type="EMBL" id="FCOE02000002">
    <property type="protein sequence ID" value="SAK43740.1"/>
    <property type="molecule type" value="Genomic_DNA"/>
</dbReference>